<dbReference type="OrthoDB" id="2535307at2759"/>
<dbReference type="GO" id="GO:0070291">
    <property type="term" value="P:N-acylethanolamine metabolic process"/>
    <property type="evidence" value="ECO:0007669"/>
    <property type="project" value="TreeGrafter"/>
</dbReference>
<dbReference type="InterPro" id="IPR036866">
    <property type="entry name" value="RibonucZ/Hydroxyglut_hydro"/>
</dbReference>
<gene>
    <name evidence="4" type="ORF">BQ2448_2693</name>
</gene>
<dbReference type="GO" id="GO:0070290">
    <property type="term" value="F:N-acylphosphatidylethanolamine-specific phospholipase D activity"/>
    <property type="evidence" value="ECO:0007669"/>
    <property type="project" value="TreeGrafter"/>
</dbReference>
<accession>A0A238FD44</accession>
<evidence type="ECO:0000313" key="4">
    <source>
        <dbReference type="EMBL" id="SCV71105.1"/>
    </source>
</evidence>
<keyword evidence="2" id="KW-0472">Membrane</keyword>
<evidence type="ECO:0000313" key="5">
    <source>
        <dbReference type="Proteomes" id="UP000198372"/>
    </source>
</evidence>
<dbReference type="Gene3D" id="3.60.15.10">
    <property type="entry name" value="Ribonuclease Z/Hydroxyacylglutathione hydrolase-like"/>
    <property type="match status" value="1"/>
</dbReference>
<feature type="region of interest" description="Disordered" evidence="1">
    <location>
        <begin position="199"/>
        <end position="238"/>
    </location>
</feature>
<feature type="domain" description="Metallo-beta-lactamase" evidence="3">
    <location>
        <begin position="284"/>
        <end position="490"/>
    </location>
</feature>
<evidence type="ECO:0000256" key="2">
    <source>
        <dbReference type="SAM" id="Phobius"/>
    </source>
</evidence>
<name>A0A238FD44_9BASI</name>
<proteinExistence type="predicted"/>
<sequence length="544" mass="60954">MFGRGHPTIHPSTSTTSSNGWAKTISLVILGVPVIYYTYVEVFRGREIRRRRLQYLSRQQRRLQLLAEQQRTVGEDDDDVGVEAASAETVNKLDKDGQEGSDLLAIEKERRGVSEDEYQEIAEMYAPYVLGGRYCNALGPEWREQGAWEWIAWKCIWSPLRGTLFWNAGVPTDPIKLAESLPLERPNFELLFGFDPEQASVNTAPPDPTSKDSPDAPLTSSTEDLSASWDRLSSSTPASISSATSQRVFRSNSNTPPRVEVGEDLTATWIGQSTTFFQLDGVSVLTDPVFAHRTVDTVLAPPRLCPPPCPLSALLSIQLVLVSHDHFDHVHPDDVRYLGDSVHWVVPTGMGRFLRSLGVTRFTELTWWQTTVLDFTVPLRGGRTEAHKLNITATPAQHWSSRGPLDTNQSLWCSYVVEGKDETVFHAGDTGYNATLFKAIGKVFGPFDLALLPIGSYTPRWHMISQHCNPEDAVKICLDLGAKHAWAQHWGTWILSDEHYLEPPKMLEIASKKYGLEEGRFEVVRPGRTGCWKKVREGQKEGQK</sequence>
<keyword evidence="5" id="KW-1185">Reference proteome</keyword>
<dbReference type="GO" id="GO:0005737">
    <property type="term" value="C:cytoplasm"/>
    <property type="evidence" value="ECO:0007669"/>
    <property type="project" value="TreeGrafter"/>
</dbReference>
<dbReference type="EMBL" id="FMSP01000007">
    <property type="protein sequence ID" value="SCV71105.1"/>
    <property type="molecule type" value="Genomic_DNA"/>
</dbReference>
<dbReference type="PANTHER" id="PTHR15032:SF35">
    <property type="entry name" value="METALLO-BETA-LACTAMASE DOMAIN-CONTAINING PROTEIN"/>
    <property type="match status" value="1"/>
</dbReference>
<keyword evidence="2" id="KW-1133">Transmembrane helix</keyword>
<keyword evidence="2" id="KW-0812">Transmembrane</keyword>
<protein>
    <submittedName>
        <fullName evidence="4">BQ2448_2693 protein</fullName>
    </submittedName>
</protein>
<feature type="transmembrane region" description="Helical" evidence="2">
    <location>
        <begin position="20"/>
        <end position="40"/>
    </location>
</feature>
<dbReference type="PANTHER" id="PTHR15032">
    <property type="entry name" value="N-ACYL-PHOSPHATIDYLETHANOLAMINE-HYDROLYZING PHOSPHOLIPASE D"/>
    <property type="match status" value="1"/>
</dbReference>
<dbReference type="InterPro" id="IPR001279">
    <property type="entry name" value="Metallo-B-lactamas"/>
</dbReference>
<reference evidence="5" key="1">
    <citation type="submission" date="2016-09" db="EMBL/GenBank/DDBJ databases">
        <authorList>
            <person name="Jeantristanb JTB J.-T."/>
            <person name="Ricardo R."/>
        </authorList>
    </citation>
    <scope>NUCLEOTIDE SEQUENCE [LARGE SCALE GENOMIC DNA]</scope>
</reference>
<dbReference type="GO" id="GO:0070292">
    <property type="term" value="P:N-acylphosphatidylethanolamine metabolic process"/>
    <property type="evidence" value="ECO:0007669"/>
    <property type="project" value="TreeGrafter"/>
</dbReference>
<evidence type="ECO:0000259" key="3">
    <source>
        <dbReference type="Pfam" id="PF12706"/>
    </source>
</evidence>
<dbReference type="SUPFAM" id="SSF56281">
    <property type="entry name" value="Metallo-hydrolase/oxidoreductase"/>
    <property type="match status" value="1"/>
</dbReference>
<dbReference type="AlphaFoldDB" id="A0A238FD44"/>
<evidence type="ECO:0000256" key="1">
    <source>
        <dbReference type="SAM" id="MobiDB-lite"/>
    </source>
</evidence>
<dbReference type="Proteomes" id="UP000198372">
    <property type="component" value="Unassembled WGS sequence"/>
</dbReference>
<organism evidence="4 5">
    <name type="scientific">Microbotryum intermedium</name>
    <dbReference type="NCBI Taxonomy" id="269621"/>
    <lineage>
        <taxon>Eukaryota</taxon>
        <taxon>Fungi</taxon>
        <taxon>Dikarya</taxon>
        <taxon>Basidiomycota</taxon>
        <taxon>Pucciniomycotina</taxon>
        <taxon>Microbotryomycetes</taxon>
        <taxon>Microbotryales</taxon>
        <taxon>Microbotryaceae</taxon>
        <taxon>Microbotryum</taxon>
    </lineage>
</organism>
<dbReference type="Pfam" id="PF12706">
    <property type="entry name" value="Lactamase_B_2"/>
    <property type="match status" value="1"/>
</dbReference>